<accession>V9IBK8</accession>
<evidence type="ECO:0000256" key="12">
    <source>
        <dbReference type="ARBA" id="ARBA00030212"/>
    </source>
</evidence>
<comment type="subcellular location">
    <subcellularLocation>
        <location evidence="1">Mitochondrion inner membrane</location>
        <topology evidence="1">Single-pass membrane protein</topology>
    </subcellularLocation>
</comment>
<evidence type="ECO:0000256" key="1">
    <source>
        <dbReference type="ARBA" id="ARBA00004434"/>
    </source>
</evidence>
<evidence type="ECO:0000256" key="6">
    <source>
        <dbReference type="ARBA" id="ARBA00022692"/>
    </source>
</evidence>
<evidence type="ECO:0000256" key="8">
    <source>
        <dbReference type="ARBA" id="ARBA00022982"/>
    </source>
</evidence>
<keyword evidence="7" id="KW-0999">Mitochondrion inner membrane</keyword>
<dbReference type="InterPro" id="IPR009866">
    <property type="entry name" value="NADH_UbQ_OxRdtase_NDUFB4_su"/>
</dbReference>
<evidence type="ECO:0000256" key="4">
    <source>
        <dbReference type="ARBA" id="ARBA00022448"/>
    </source>
</evidence>
<proteinExistence type="evidence at transcript level"/>
<dbReference type="GO" id="GO:0005743">
    <property type="term" value="C:mitochondrial inner membrane"/>
    <property type="evidence" value="ECO:0007669"/>
    <property type="project" value="UniProtKB-SubCell"/>
</dbReference>
<reference evidence="15" key="1">
    <citation type="submission" date="2011-11" db="EMBL/GenBank/DDBJ databases">
        <title>Decoding the brain transcriptome of the Eastern honeybee (Apis cerana) based on pyrosequencing.</title>
        <authorList>
            <person name="Sun L."/>
            <person name="Zheng H."/>
            <person name="Wang Y."/>
            <person name="Xie X."/>
            <person name="Zhu Y."/>
            <person name="Gu W."/>
            <person name="Wang S."/>
        </authorList>
    </citation>
    <scope>NUCLEOTIDE SEQUENCE</scope>
    <source>
        <tissue evidence="15">Brain</tissue>
    </source>
</reference>
<evidence type="ECO:0000256" key="11">
    <source>
        <dbReference type="ARBA" id="ARBA00023136"/>
    </source>
</evidence>
<evidence type="ECO:0000256" key="13">
    <source>
        <dbReference type="ARBA" id="ARBA00030987"/>
    </source>
</evidence>
<comment type="similarity">
    <text evidence="2">Belongs to the complex I NDUFB4 subunit family.</text>
</comment>
<keyword evidence="4" id="KW-0813">Transport</keyword>
<evidence type="ECO:0000256" key="10">
    <source>
        <dbReference type="ARBA" id="ARBA00023128"/>
    </source>
</evidence>
<keyword evidence="9 14" id="KW-1133">Transmembrane helix</keyword>
<feature type="transmembrane region" description="Helical" evidence="14">
    <location>
        <begin position="53"/>
        <end position="72"/>
    </location>
</feature>
<keyword evidence="10" id="KW-0496">Mitochondrion</keyword>
<keyword evidence="5" id="KW-0679">Respiratory chain</keyword>
<sequence>MSSSSFENSFDVSPKQREIIQWRDARRKELRQKYLKEIHNPMKQTMPVCVDNFLTLYNFNLLFKMYFILIYLDSYVIE</sequence>
<evidence type="ECO:0000256" key="14">
    <source>
        <dbReference type="SAM" id="Phobius"/>
    </source>
</evidence>
<name>V9IBK8_APICE</name>
<evidence type="ECO:0000256" key="9">
    <source>
        <dbReference type="ARBA" id="ARBA00022989"/>
    </source>
</evidence>
<gene>
    <name evidence="15" type="ORF">ACCB01088.1</name>
</gene>
<keyword evidence="8" id="KW-0249">Electron transport</keyword>
<evidence type="ECO:0000313" key="15">
    <source>
        <dbReference type="EMBL" id="AEY58485.1"/>
    </source>
</evidence>
<keyword evidence="11 14" id="KW-0472">Membrane</keyword>
<evidence type="ECO:0000256" key="5">
    <source>
        <dbReference type="ARBA" id="ARBA00022660"/>
    </source>
</evidence>
<dbReference type="Pfam" id="PF07225">
    <property type="entry name" value="NDUF_B4"/>
    <property type="match status" value="1"/>
</dbReference>
<evidence type="ECO:0000256" key="7">
    <source>
        <dbReference type="ARBA" id="ARBA00022792"/>
    </source>
</evidence>
<keyword evidence="6 14" id="KW-0812">Transmembrane</keyword>
<evidence type="ECO:0000256" key="3">
    <source>
        <dbReference type="ARBA" id="ARBA00018681"/>
    </source>
</evidence>
<organism evidence="15">
    <name type="scientific">Apis cerana</name>
    <name type="common">Indian honeybee</name>
    <dbReference type="NCBI Taxonomy" id="7461"/>
    <lineage>
        <taxon>Eukaryota</taxon>
        <taxon>Metazoa</taxon>
        <taxon>Ecdysozoa</taxon>
        <taxon>Arthropoda</taxon>
        <taxon>Hexapoda</taxon>
        <taxon>Insecta</taxon>
        <taxon>Pterygota</taxon>
        <taxon>Neoptera</taxon>
        <taxon>Endopterygota</taxon>
        <taxon>Hymenoptera</taxon>
        <taxon>Apocrita</taxon>
        <taxon>Aculeata</taxon>
        <taxon>Apoidea</taxon>
        <taxon>Anthophila</taxon>
        <taxon>Apidae</taxon>
        <taxon>Apis</taxon>
    </lineage>
</organism>
<dbReference type="EMBL" id="JR039015">
    <property type="protein sequence ID" value="AEY58485.1"/>
    <property type="molecule type" value="mRNA"/>
</dbReference>
<evidence type="ECO:0000256" key="2">
    <source>
        <dbReference type="ARBA" id="ARBA00007260"/>
    </source>
</evidence>
<protein>
    <recommendedName>
        <fullName evidence="3">NADH dehydrogenase [ubiquinone] 1 beta subcomplex subunit 4</fullName>
    </recommendedName>
    <alternativeName>
        <fullName evidence="12">Complex I-B15</fullName>
    </alternativeName>
    <alternativeName>
        <fullName evidence="13">NADH-ubiquinone oxidoreductase B15 subunit</fullName>
    </alternativeName>
</protein>
<dbReference type="AlphaFoldDB" id="V9IBK8"/>